<feature type="compositionally biased region" description="Polar residues" evidence="1">
    <location>
        <begin position="1170"/>
        <end position="1181"/>
    </location>
</feature>
<keyword evidence="3" id="KW-1185">Reference proteome</keyword>
<organism evidence="2 3">
    <name type="scientific">Russula ochroleuca</name>
    <dbReference type="NCBI Taxonomy" id="152965"/>
    <lineage>
        <taxon>Eukaryota</taxon>
        <taxon>Fungi</taxon>
        <taxon>Dikarya</taxon>
        <taxon>Basidiomycota</taxon>
        <taxon>Agaricomycotina</taxon>
        <taxon>Agaricomycetes</taxon>
        <taxon>Russulales</taxon>
        <taxon>Russulaceae</taxon>
        <taxon>Russula</taxon>
    </lineage>
</organism>
<proteinExistence type="predicted"/>
<dbReference type="Gene3D" id="1.20.5.340">
    <property type="match status" value="1"/>
</dbReference>
<accession>A0A9P5T5R0</accession>
<evidence type="ECO:0000313" key="2">
    <source>
        <dbReference type="EMBL" id="KAF8477661.1"/>
    </source>
</evidence>
<comment type="caution">
    <text evidence="2">The sequence shown here is derived from an EMBL/GenBank/DDBJ whole genome shotgun (WGS) entry which is preliminary data.</text>
</comment>
<feature type="region of interest" description="Disordered" evidence="1">
    <location>
        <begin position="1"/>
        <end position="80"/>
    </location>
</feature>
<feature type="compositionally biased region" description="Basic and acidic residues" evidence="1">
    <location>
        <begin position="1184"/>
        <end position="1211"/>
    </location>
</feature>
<reference evidence="2" key="2">
    <citation type="journal article" date="2020" name="Nat. Commun.">
        <title>Large-scale genome sequencing of mycorrhizal fungi provides insights into the early evolution of symbiotic traits.</title>
        <authorList>
            <person name="Miyauchi S."/>
            <person name="Kiss E."/>
            <person name="Kuo A."/>
            <person name="Drula E."/>
            <person name="Kohler A."/>
            <person name="Sanchez-Garcia M."/>
            <person name="Morin E."/>
            <person name="Andreopoulos B."/>
            <person name="Barry K.W."/>
            <person name="Bonito G."/>
            <person name="Buee M."/>
            <person name="Carver A."/>
            <person name="Chen C."/>
            <person name="Cichocki N."/>
            <person name="Clum A."/>
            <person name="Culley D."/>
            <person name="Crous P.W."/>
            <person name="Fauchery L."/>
            <person name="Girlanda M."/>
            <person name="Hayes R.D."/>
            <person name="Keri Z."/>
            <person name="LaButti K."/>
            <person name="Lipzen A."/>
            <person name="Lombard V."/>
            <person name="Magnuson J."/>
            <person name="Maillard F."/>
            <person name="Murat C."/>
            <person name="Nolan M."/>
            <person name="Ohm R.A."/>
            <person name="Pangilinan J."/>
            <person name="Pereira M.F."/>
            <person name="Perotto S."/>
            <person name="Peter M."/>
            <person name="Pfister S."/>
            <person name="Riley R."/>
            <person name="Sitrit Y."/>
            <person name="Stielow J.B."/>
            <person name="Szollosi G."/>
            <person name="Zifcakova L."/>
            <person name="Stursova M."/>
            <person name="Spatafora J.W."/>
            <person name="Tedersoo L."/>
            <person name="Vaario L.M."/>
            <person name="Yamada A."/>
            <person name="Yan M."/>
            <person name="Wang P."/>
            <person name="Xu J."/>
            <person name="Bruns T."/>
            <person name="Baldrian P."/>
            <person name="Vilgalys R."/>
            <person name="Dunand C."/>
            <person name="Henrissat B."/>
            <person name="Grigoriev I.V."/>
            <person name="Hibbett D."/>
            <person name="Nagy L.G."/>
            <person name="Martin F.M."/>
        </authorList>
    </citation>
    <scope>NUCLEOTIDE SEQUENCE</scope>
    <source>
        <strain evidence="2">Prilba</strain>
    </source>
</reference>
<reference evidence="2" key="1">
    <citation type="submission" date="2019-10" db="EMBL/GenBank/DDBJ databases">
        <authorList>
            <consortium name="DOE Joint Genome Institute"/>
            <person name="Kuo A."/>
            <person name="Miyauchi S."/>
            <person name="Kiss E."/>
            <person name="Drula E."/>
            <person name="Kohler A."/>
            <person name="Sanchez-Garcia M."/>
            <person name="Andreopoulos B."/>
            <person name="Barry K.W."/>
            <person name="Bonito G."/>
            <person name="Buee M."/>
            <person name="Carver A."/>
            <person name="Chen C."/>
            <person name="Cichocki N."/>
            <person name="Clum A."/>
            <person name="Culley D."/>
            <person name="Crous P.W."/>
            <person name="Fauchery L."/>
            <person name="Girlanda M."/>
            <person name="Hayes R."/>
            <person name="Keri Z."/>
            <person name="LaButti K."/>
            <person name="Lipzen A."/>
            <person name="Lombard V."/>
            <person name="Magnuson J."/>
            <person name="Maillard F."/>
            <person name="Morin E."/>
            <person name="Murat C."/>
            <person name="Nolan M."/>
            <person name="Ohm R."/>
            <person name="Pangilinan J."/>
            <person name="Pereira M."/>
            <person name="Perotto S."/>
            <person name="Peter M."/>
            <person name="Riley R."/>
            <person name="Sitrit Y."/>
            <person name="Stielow B."/>
            <person name="Szollosi G."/>
            <person name="Zifcakova L."/>
            <person name="Stursova M."/>
            <person name="Spatafora J.W."/>
            <person name="Tedersoo L."/>
            <person name="Vaario L.-M."/>
            <person name="Yamada A."/>
            <person name="Yan M."/>
            <person name="Wang P."/>
            <person name="Xu J."/>
            <person name="Bruns T."/>
            <person name="Baldrian P."/>
            <person name="Vilgalys R."/>
            <person name="Henrissat B."/>
            <person name="Grigoriev I.V."/>
            <person name="Hibbett D."/>
            <person name="Nagy L.G."/>
            <person name="Martin F.M."/>
        </authorList>
    </citation>
    <scope>NUCLEOTIDE SEQUENCE</scope>
    <source>
        <strain evidence="2">Prilba</strain>
    </source>
</reference>
<evidence type="ECO:0000313" key="3">
    <source>
        <dbReference type="Proteomes" id="UP000759537"/>
    </source>
</evidence>
<dbReference type="EMBL" id="WHVB01000013">
    <property type="protein sequence ID" value="KAF8477661.1"/>
    <property type="molecule type" value="Genomic_DNA"/>
</dbReference>
<dbReference type="PROSITE" id="PS00018">
    <property type="entry name" value="EF_HAND_1"/>
    <property type="match status" value="1"/>
</dbReference>
<dbReference type="Proteomes" id="UP000759537">
    <property type="component" value="Unassembled WGS sequence"/>
</dbReference>
<feature type="compositionally biased region" description="Basic and acidic residues" evidence="1">
    <location>
        <begin position="1154"/>
        <end position="1169"/>
    </location>
</feature>
<dbReference type="OrthoDB" id="2122982at2759"/>
<name>A0A9P5T5R0_9AGAM</name>
<feature type="compositionally biased region" description="Low complexity" evidence="1">
    <location>
        <begin position="24"/>
        <end position="33"/>
    </location>
</feature>
<gene>
    <name evidence="2" type="ORF">DFH94DRAFT_87439</name>
</gene>
<dbReference type="InterPro" id="IPR018247">
    <property type="entry name" value="EF_Hand_1_Ca_BS"/>
</dbReference>
<evidence type="ECO:0000256" key="1">
    <source>
        <dbReference type="SAM" id="MobiDB-lite"/>
    </source>
</evidence>
<sequence>MPFARLLRRSGQPTLTHSGRTDARSSTSDDSNTPGRQTSESMATIRRPWKTKKQPSADYSPLTSNAKGPTAESGVDEMSPPVPAIPSVLLTNVAVVPSPEIVPAIDPEPDKLTDAWNAVKADPKLANTSRELDSVGDEVATTQSNAAPFIPIVTATVAAAAQSDIGKAIKDRIDRFSEGMPVLMSALDELKAVHPFVGVIVLVFKTVYTLEQKRRDNDKKIVSLYVGMKDMMGALLLLKDVENDKVIAPDGTKIEDRLKSLIERTAEEIKTCSNVCDAYMKKRLLAKVMLSSLWDMKLLDFVELFATRRQEFEFELTMHTSKGIDKANVELRAIRRELKEQMNVMKAVFEQLASPEQKLLLNLVNAKGGVTVLRNNDKMLLAFEKTANKASSSPNVEGHHTHRANPGDADLELCNLREDILEDPNAAAEKNWGVFSRKFKAQKDQIVNELTLVVQRESDRVVQELKGKAHERIRDWSIHDFWVEMGWRGNVKARHFVLALRDYYLEKLTSEANGVPGMGINAISNSTNPDAWAIKYIDVMWVQPILEAFDDDASGFITVSEVNRFTSSRPADWSLPHWLAFWAVGFKWSIIDYARKIEDLFAKMEGVRSIVLPPNREAVDEYFRYVWDGVHTLTAGVLSQSSSLYSGPDGSERFKSYLEAEEDQLGNNLRAVDYVIDEIDTLPLIAGVGRIEKTVFPLLYLLMKRHYEIMRIMRTKILSMRELQEGAQGIVYIQGAVSYRVKDLKHNFSQQRLDPEKQFESFAFGIFKYYHNRNALWTVDYVRKLSSPIIPYNDDNEDRNVQPTDVLNHGYKDELSLDYSVYDGHSTDHIQVPNCGDVDPLMNDILGSWNGYFYDLKGVRWEAHSMMTFVLVPGEGERDFKADIWSLNGRQTITGSWSKGEDDVMLIKFKFKLSISSTLWAPMFFNGRFDPEHDALTGVWGRSAKLEGSMGIMEFRRIPPRYLTVYPSINELQDGKPRALWRFAISAVRNDIRREHWTWSYFSQRRDDRKTVVSLLVRSRWFGRPLSADETVSLRVITRRLIPSDACFYDSMVDHIRAFTCVHDNADCDSCNGRIGGPRLFCLDCAIKSTNALDLCCAPQCVGARVTREDLEVAHEPSHRLVKLRINVLSRNHGHAYTAACDAFERVEETRRKIAESTSHSNEETRPDQQKASSFGPTSTEMPAKSDKPNGDEVEGKAAQDARQDHVHDESLPTCGKCKGRLSFPFWYCIICEDNLYICDGCDAQGVPDLMRSSGKHTEGHHLIRCLAPEMSDDKNKGFPTEQRLTTIEGRLDGMQTQLDDLTGRVGDLTGRVGDLTGRVGDLTGRVGDLTGRLGDLTGHIGDLNARIGNIEQLLHRLLGAAEARAA</sequence>
<evidence type="ECO:0008006" key="4">
    <source>
        <dbReference type="Google" id="ProtNLM"/>
    </source>
</evidence>
<feature type="region of interest" description="Disordered" evidence="1">
    <location>
        <begin position="1154"/>
        <end position="1212"/>
    </location>
</feature>
<protein>
    <recommendedName>
        <fullName evidence="4">EF-hand domain-containing protein</fullName>
    </recommendedName>
</protein>